<dbReference type="Proteomes" id="UP000266744">
    <property type="component" value="Chromosome"/>
</dbReference>
<keyword evidence="2" id="KW-1185">Reference proteome</keyword>
<gene>
    <name evidence="1" type="ORF">PL78_18020</name>
</gene>
<evidence type="ECO:0000313" key="2">
    <source>
        <dbReference type="Proteomes" id="UP000266744"/>
    </source>
</evidence>
<dbReference type="EMBL" id="CP010029">
    <property type="protein sequence ID" value="ANI31704.1"/>
    <property type="molecule type" value="Genomic_DNA"/>
</dbReference>
<protein>
    <submittedName>
        <fullName evidence="1">Uncharacterized protein</fullName>
    </submittedName>
</protein>
<sequence>MISGSEITCELGKDVSEKQLARVMAIENGVINGIDYTLFHSDASGSVGQNNAEWQVVCEKDAMTDAQIVQRCAAPKTTIYIFIRMTWVIWFPWKNRL</sequence>
<proteinExistence type="predicted"/>
<dbReference type="RefSeq" id="WP_064517751.1">
    <property type="nucleotide sequence ID" value="NZ_CP010029.1"/>
</dbReference>
<evidence type="ECO:0000313" key="1">
    <source>
        <dbReference type="EMBL" id="ANI31704.1"/>
    </source>
</evidence>
<accession>A0ABN4PXM2</accession>
<organism evidence="1 2">
    <name type="scientific">Yersinia entomophaga</name>
    <dbReference type="NCBI Taxonomy" id="935293"/>
    <lineage>
        <taxon>Bacteria</taxon>
        <taxon>Pseudomonadati</taxon>
        <taxon>Pseudomonadota</taxon>
        <taxon>Gammaproteobacteria</taxon>
        <taxon>Enterobacterales</taxon>
        <taxon>Yersiniaceae</taxon>
        <taxon>Yersinia</taxon>
    </lineage>
</organism>
<reference evidence="2" key="1">
    <citation type="journal article" date="2016" name="Toxins">
        <title>The Draft Genome Sequence of the Yersinia entomophaga Entomopathogenic Type Strain MH96T.</title>
        <authorList>
            <person name="Hurst M.R."/>
            <person name="Beattie A."/>
            <person name="Altermann E."/>
            <person name="Moraga R.M."/>
            <person name="Harper L.A."/>
            <person name="Calder J."/>
            <person name="Laugraud A."/>
        </authorList>
    </citation>
    <scope>NUCLEOTIDE SEQUENCE [LARGE SCALE GENOMIC DNA]</scope>
    <source>
        <strain evidence="2">MH96</strain>
    </source>
</reference>
<name>A0ABN4PXM2_YERET</name>